<keyword evidence="3" id="KW-1185">Reference proteome</keyword>
<evidence type="ECO:0000313" key="3">
    <source>
        <dbReference type="Proteomes" id="UP001211907"/>
    </source>
</evidence>
<protein>
    <submittedName>
        <fullName evidence="2">Uncharacterized protein</fullName>
    </submittedName>
</protein>
<feature type="region of interest" description="Disordered" evidence="1">
    <location>
        <begin position="127"/>
        <end position="192"/>
    </location>
</feature>
<organism evidence="2 3">
    <name type="scientific">Physocladia obscura</name>
    <dbReference type="NCBI Taxonomy" id="109957"/>
    <lineage>
        <taxon>Eukaryota</taxon>
        <taxon>Fungi</taxon>
        <taxon>Fungi incertae sedis</taxon>
        <taxon>Chytridiomycota</taxon>
        <taxon>Chytridiomycota incertae sedis</taxon>
        <taxon>Chytridiomycetes</taxon>
        <taxon>Chytridiales</taxon>
        <taxon>Chytriomycetaceae</taxon>
        <taxon>Physocladia</taxon>
    </lineage>
</organism>
<comment type="caution">
    <text evidence="2">The sequence shown here is derived from an EMBL/GenBank/DDBJ whole genome shotgun (WGS) entry which is preliminary data.</text>
</comment>
<reference evidence="2" key="1">
    <citation type="submission" date="2020-05" db="EMBL/GenBank/DDBJ databases">
        <title>Phylogenomic resolution of chytrid fungi.</title>
        <authorList>
            <person name="Stajich J.E."/>
            <person name="Amses K."/>
            <person name="Simmons R."/>
            <person name="Seto K."/>
            <person name="Myers J."/>
            <person name="Bonds A."/>
            <person name="Quandt C.A."/>
            <person name="Barry K."/>
            <person name="Liu P."/>
            <person name="Grigoriev I."/>
            <person name="Longcore J.E."/>
            <person name="James T.Y."/>
        </authorList>
    </citation>
    <scope>NUCLEOTIDE SEQUENCE</scope>
    <source>
        <strain evidence="2">JEL0513</strain>
    </source>
</reference>
<sequence>MENTIGPNITGAGPPIQQPVSVSKKRLLSLAIKPTANTNAASSSLQPGAKHQKSITSFFSAPPHTQSKDASGHSMILPRPPLAVIRGKNSCTSTINSKNPPSTSTTRVLPASVTSIPSKVSQSFTVLRDSSNSTHATSSKTPKKANIPIIVNDSDDDFENDTITSSRIQPTMAMKRRREKEDSDEESGEELIHPPNKYLGVKLTDLGKRNYVKLLNPNLGRIIELPKKKCQKCDEWMDWRGDGSIQYVNGNYYYQGYCGGACVKSVHEPFPINAWQLNACQESIDACVDEVGARKG</sequence>
<evidence type="ECO:0000313" key="2">
    <source>
        <dbReference type="EMBL" id="KAJ3112858.1"/>
    </source>
</evidence>
<gene>
    <name evidence="2" type="ORF">HK100_002170</name>
</gene>
<dbReference type="EMBL" id="JADGJH010001498">
    <property type="protein sequence ID" value="KAJ3112858.1"/>
    <property type="molecule type" value="Genomic_DNA"/>
</dbReference>
<feature type="compositionally biased region" description="Polar residues" evidence="1">
    <location>
        <begin position="127"/>
        <end position="140"/>
    </location>
</feature>
<feature type="region of interest" description="Disordered" evidence="1">
    <location>
        <begin position="1"/>
        <end position="20"/>
    </location>
</feature>
<accession>A0AAD5XED1</accession>
<evidence type="ECO:0000256" key="1">
    <source>
        <dbReference type="SAM" id="MobiDB-lite"/>
    </source>
</evidence>
<proteinExistence type="predicted"/>
<name>A0AAD5XED1_9FUNG</name>
<dbReference type="Proteomes" id="UP001211907">
    <property type="component" value="Unassembled WGS sequence"/>
</dbReference>
<dbReference type="AlphaFoldDB" id="A0AAD5XED1"/>